<accession>A0A6H2A046</accession>
<protein>
    <submittedName>
        <fullName evidence="1">Uncharacterized protein</fullName>
    </submittedName>
</protein>
<proteinExistence type="predicted"/>
<evidence type="ECO:0000313" key="1">
    <source>
        <dbReference type="EMBL" id="QJA53563.1"/>
    </source>
</evidence>
<dbReference type="EMBL" id="MT144431">
    <property type="protein sequence ID" value="QJA53563.1"/>
    <property type="molecule type" value="Genomic_DNA"/>
</dbReference>
<sequence length="63" mass="7190">MIIPGALLAKEKWEDFILFLRPLPIDINDKKYILINWCNIVGVALTHDMVKAVLGELDKRARG</sequence>
<dbReference type="EMBL" id="MT145025">
    <property type="protein sequence ID" value="QJI02721.1"/>
    <property type="molecule type" value="Genomic_DNA"/>
</dbReference>
<name>A0A6H2A046_9ZZZZ</name>
<organism evidence="1">
    <name type="scientific">viral metagenome</name>
    <dbReference type="NCBI Taxonomy" id="1070528"/>
    <lineage>
        <taxon>unclassified sequences</taxon>
        <taxon>metagenomes</taxon>
        <taxon>organismal metagenomes</taxon>
    </lineage>
</organism>
<evidence type="ECO:0000313" key="2">
    <source>
        <dbReference type="EMBL" id="QJI02721.1"/>
    </source>
</evidence>
<reference evidence="1" key="1">
    <citation type="submission" date="2020-03" db="EMBL/GenBank/DDBJ databases">
        <title>The deep terrestrial virosphere.</title>
        <authorList>
            <person name="Holmfeldt K."/>
            <person name="Nilsson E."/>
            <person name="Simone D."/>
            <person name="Lopez-Fernandez M."/>
            <person name="Wu X."/>
            <person name="de Brujin I."/>
            <person name="Lundin D."/>
            <person name="Andersson A."/>
            <person name="Bertilsson S."/>
            <person name="Dopson M."/>
        </authorList>
    </citation>
    <scope>NUCLEOTIDE SEQUENCE</scope>
    <source>
        <strain evidence="1">TM448A03703</strain>
        <strain evidence="2">TM448B03554</strain>
    </source>
</reference>
<gene>
    <name evidence="1" type="ORF">TM448A03703_0012</name>
    <name evidence="2" type="ORF">TM448B03554_0004</name>
</gene>
<dbReference type="AlphaFoldDB" id="A0A6H2A046"/>